<evidence type="ECO:0000256" key="1">
    <source>
        <dbReference type="ARBA" id="ARBA00004613"/>
    </source>
</evidence>
<feature type="region of interest" description="Disordered" evidence="5">
    <location>
        <begin position="95"/>
        <end position="210"/>
    </location>
</feature>
<gene>
    <name evidence="7" type="ORF">UY76_C0024G0004</name>
</gene>
<dbReference type="InterPro" id="IPR018247">
    <property type="entry name" value="EF_Hand_1_Ca_BS"/>
</dbReference>
<evidence type="ECO:0000256" key="2">
    <source>
        <dbReference type="ARBA" id="ARBA00022525"/>
    </source>
</evidence>
<feature type="transmembrane region" description="Helical" evidence="6">
    <location>
        <begin position="69"/>
        <end position="86"/>
    </location>
</feature>
<sequence length="210" mass="22859">MFDDIKKDPEDMFDTTDKVAPQVTPPTDVPTPVSEAPAPRIPLSSSPTSSVEERIAAVSEKQSGFPWKVIFLIFGVVVVIGAALLLSMRILGARTPVTPSSPVQQEVEEVVEVEEEEKVEEEEEEEEPVSRKDTDKDGLTDEEEAEYGTSSSAADTDSDGLFDPEEIRTWETDPLNPDTDGDGYLDGEEVDGGYNPNGEGLLREPPTESS</sequence>
<dbReference type="InterPro" id="IPR059100">
    <property type="entry name" value="TSP3_bac"/>
</dbReference>
<comment type="subcellular location">
    <subcellularLocation>
        <location evidence="1">Secreted</location>
    </subcellularLocation>
</comment>
<reference evidence="7 8" key="1">
    <citation type="journal article" date="2015" name="Nature">
        <title>rRNA introns, odd ribosomes, and small enigmatic genomes across a large radiation of phyla.</title>
        <authorList>
            <person name="Brown C.T."/>
            <person name="Hug L.A."/>
            <person name="Thomas B.C."/>
            <person name="Sharon I."/>
            <person name="Castelle C.J."/>
            <person name="Singh A."/>
            <person name="Wilkins M.J."/>
            <person name="Williams K.H."/>
            <person name="Banfield J.F."/>
        </authorList>
    </citation>
    <scope>NUCLEOTIDE SEQUENCE [LARGE SCALE GENOMIC DNA]</scope>
</reference>
<keyword evidence="6" id="KW-1133">Transmembrane helix</keyword>
<dbReference type="GO" id="GO:0005509">
    <property type="term" value="F:calcium ion binding"/>
    <property type="evidence" value="ECO:0007669"/>
    <property type="project" value="InterPro"/>
</dbReference>
<keyword evidence="3" id="KW-0732">Signal</keyword>
<evidence type="ECO:0000256" key="3">
    <source>
        <dbReference type="ARBA" id="ARBA00022729"/>
    </source>
</evidence>
<dbReference type="Pfam" id="PF18884">
    <property type="entry name" value="TSP3_bac"/>
    <property type="match status" value="3"/>
</dbReference>
<dbReference type="Proteomes" id="UP000034054">
    <property type="component" value="Unassembled WGS sequence"/>
</dbReference>
<comment type="caution">
    <text evidence="7">The sequence shown here is derived from an EMBL/GenBank/DDBJ whole genome shotgun (WGS) entry which is preliminary data.</text>
</comment>
<evidence type="ECO:0000256" key="4">
    <source>
        <dbReference type="ARBA" id="ARBA00022837"/>
    </source>
</evidence>
<accession>A0A0G1XNV3</accession>
<dbReference type="PATRIC" id="fig|1618979.3.peg.409"/>
<evidence type="ECO:0000313" key="8">
    <source>
        <dbReference type="Proteomes" id="UP000034054"/>
    </source>
</evidence>
<evidence type="ECO:0000256" key="6">
    <source>
        <dbReference type="SAM" id="Phobius"/>
    </source>
</evidence>
<feature type="compositionally biased region" description="Basic and acidic residues" evidence="5">
    <location>
        <begin position="201"/>
        <end position="210"/>
    </location>
</feature>
<organism evidence="7 8">
    <name type="scientific">Candidatus Uhrbacteria bacterium GW2011_GWA2_52_8d</name>
    <dbReference type="NCBI Taxonomy" id="1618979"/>
    <lineage>
        <taxon>Bacteria</taxon>
        <taxon>Candidatus Uhriibacteriota</taxon>
    </lineage>
</organism>
<feature type="compositionally biased region" description="Basic and acidic residues" evidence="5">
    <location>
        <begin position="1"/>
        <end position="10"/>
    </location>
</feature>
<proteinExistence type="predicted"/>
<protein>
    <submittedName>
        <fullName evidence="7">Regulatory P domain of subtilisin-like protein proprotein convertase</fullName>
    </submittedName>
</protein>
<evidence type="ECO:0000313" key="7">
    <source>
        <dbReference type="EMBL" id="KKW32550.1"/>
    </source>
</evidence>
<feature type="region of interest" description="Disordered" evidence="5">
    <location>
        <begin position="1"/>
        <end position="50"/>
    </location>
</feature>
<evidence type="ECO:0000256" key="5">
    <source>
        <dbReference type="SAM" id="MobiDB-lite"/>
    </source>
</evidence>
<feature type="compositionally biased region" description="Acidic residues" evidence="5">
    <location>
        <begin position="106"/>
        <end position="127"/>
    </location>
</feature>
<name>A0A0G1XNV3_9BACT</name>
<keyword evidence="6" id="KW-0472">Membrane</keyword>
<dbReference type="SUPFAM" id="SSF103647">
    <property type="entry name" value="TSP type-3 repeat"/>
    <property type="match status" value="1"/>
</dbReference>
<dbReference type="Gene3D" id="3.90.182.10">
    <property type="entry name" value="Toxin - Anthrax Protective Antigen,domain 1"/>
    <property type="match status" value="1"/>
</dbReference>
<keyword evidence="4" id="KW-0106">Calcium</keyword>
<feature type="compositionally biased region" description="Acidic residues" evidence="5">
    <location>
        <begin position="179"/>
        <end position="191"/>
    </location>
</feature>
<keyword evidence="2" id="KW-0964">Secreted</keyword>
<feature type="compositionally biased region" description="Basic and acidic residues" evidence="5">
    <location>
        <begin position="128"/>
        <end position="139"/>
    </location>
</feature>
<dbReference type="PROSITE" id="PS00018">
    <property type="entry name" value="EF_HAND_1"/>
    <property type="match status" value="1"/>
</dbReference>
<keyword evidence="6" id="KW-0812">Transmembrane</keyword>
<dbReference type="AlphaFoldDB" id="A0A0G1XNV3"/>
<dbReference type="InterPro" id="IPR028974">
    <property type="entry name" value="TSP_type-3_rpt"/>
</dbReference>
<dbReference type="EMBL" id="LCRH01000024">
    <property type="protein sequence ID" value="KKW32550.1"/>
    <property type="molecule type" value="Genomic_DNA"/>
</dbReference>